<sequence>MKPPAKPPPSAHSEDEDAILANAEVLTREEFLRRRARQARQLAKFYRDFYWALMEDLRRKHREYYWKFGKSPIMEDEGEERESGFVMENGNGNGGQINGHHHHDGTGDCDGDGKLGLGFGGSFNECLVDRCQSKAMPLTRYCHPHILLDPKQTLYKRCKFVIRSSTDAGTIQCSKPILRSTIPSLCPAHVIKTEKAIKQAMKKGGLSVSSSAKLASKFQCVISEYVCLIQNRRRALAAKARGDL</sequence>
<dbReference type="GO" id="GO:0044545">
    <property type="term" value="C:NSL complex"/>
    <property type="evidence" value="ECO:0007669"/>
    <property type="project" value="TreeGrafter"/>
</dbReference>
<reference evidence="15" key="1">
    <citation type="submission" date="2022-04" db="EMBL/GenBank/DDBJ databases">
        <title>Carnegiea gigantea Genome sequencing and assembly v2.</title>
        <authorList>
            <person name="Copetti D."/>
            <person name="Sanderson M.J."/>
            <person name="Burquez A."/>
            <person name="Wojciechowski M.F."/>
        </authorList>
    </citation>
    <scope>NUCLEOTIDE SEQUENCE</scope>
    <source>
        <strain evidence="15">SGP5-SGP5p</strain>
        <tissue evidence="15">Aerial part</tissue>
    </source>
</reference>
<dbReference type="PANTHER" id="PTHR13453">
    <property type="entry name" value="KAT8 REGULATORY NSL COMPLEX SUBUNIT 2"/>
    <property type="match status" value="1"/>
</dbReference>
<evidence type="ECO:0000256" key="4">
    <source>
        <dbReference type="ARBA" id="ARBA00022499"/>
    </source>
</evidence>
<keyword evidence="6" id="KW-0832">Ubl conjugation</keyword>
<evidence type="ECO:0000256" key="2">
    <source>
        <dbReference type="ARBA" id="ARBA00004173"/>
    </source>
</evidence>
<keyword evidence="4" id="KW-1017">Isopeptide bond</keyword>
<protein>
    <recommendedName>
        <fullName evidence="3">KAT8 regulatory NSL complex subunit 2</fullName>
    </recommendedName>
    <alternativeName>
        <fullName evidence="11">NSL complex protein NSL2</fullName>
    </alternativeName>
    <alternativeName>
        <fullName evidence="10">Non-specific lethal 2 homolog</fullName>
    </alternativeName>
</protein>
<evidence type="ECO:0000256" key="3">
    <source>
        <dbReference type="ARBA" id="ARBA00015508"/>
    </source>
</evidence>
<evidence type="ECO:0000256" key="6">
    <source>
        <dbReference type="ARBA" id="ARBA00022843"/>
    </source>
</evidence>
<evidence type="ECO:0000259" key="14">
    <source>
        <dbReference type="Pfam" id="PF13891"/>
    </source>
</evidence>
<dbReference type="GO" id="GO:0005634">
    <property type="term" value="C:nucleus"/>
    <property type="evidence" value="ECO:0007669"/>
    <property type="project" value="UniProtKB-SubCell"/>
</dbReference>
<dbReference type="InterPro" id="IPR025927">
    <property type="entry name" value="Znf_KANL2-like"/>
</dbReference>
<keyword evidence="7" id="KW-0156">Chromatin regulator</keyword>
<name>A0A9Q1KNB8_9CARY</name>
<dbReference type="EMBL" id="JAKOGI010000048">
    <property type="protein sequence ID" value="KAJ8446795.1"/>
    <property type="molecule type" value="Genomic_DNA"/>
</dbReference>
<dbReference type="GO" id="GO:0006325">
    <property type="term" value="P:chromatin organization"/>
    <property type="evidence" value="ECO:0007669"/>
    <property type="project" value="UniProtKB-KW"/>
</dbReference>
<feature type="domain" description="KANL2-like probable zinc-finger" evidence="14">
    <location>
        <begin position="126"/>
        <end position="189"/>
    </location>
</feature>
<proteinExistence type="predicted"/>
<evidence type="ECO:0000256" key="11">
    <source>
        <dbReference type="ARBA" id="ARBA00033378"/>
    </source>
</evidence>
<comment type="function">
    <text evidence="12">Non-catalytic component of the NSL histone acetyltransferase complex, a multiprotein complex that mediates histone H4 acetylation at 'Lys-5'- and 'Lys-8' (H4K5ac and H4K8ac) at transcription start sites and promotes transcription initiation. Required for NSL complex stability and for transcription of intraciliary transport genes in both ciliated and non-ciliated cells by regulating histone H4 acetylation at 'Lys-5'- and 'Lys-12' (H4K5ac and H4K12ac). This is necessary for cilium assembly in ciliated cells and for organization of the microtubule cytoskeleton in non-ciliated cells. Required within the NSL complex to maintain nuclear architecture stability by promoting KAT8-mediated acetylation of lamin LMNA.</text>
</comment>
<evidence type="ECO:0000256" key="1">
    <source>
        <dbReference type="ARBA" id="ARBA00004123"/>
    </source>
</evidence>
<dbReference type="Proteomes" id="UP001153076">
    <property type="component" value="Unassembled WGS sequence"/>
</dbReference>
<evidence type="ECO:0000256" key="8">
    <source>
        <dbReference type="ARBA" id="ARBA00023128"/>
    </source>
</evidence>
<dbReference type="GO" id="GO:0005739">
    <property type="term" value="C:mitochondrion"/>
    <property type="evidence" value="ECO:0007669"/>
    <property type="project" value="UniProtKB-SubCell"/>
</dbReference>
<evidence type="ECO:0000256" key="12">
    <source>
        <dbReference type="ARBA" id="ARBA00093359"/>
    </source>
</evidence>
<evidence type="ECO:0000256" key="13">
    <source>
        <dbReference type="ARBA" id="ARBA00093543"/>
    </source>
</evidence>
<evidence type="ECO:0000256" key="5">
    <source>
        <dbReference type="ARBA" id="ARBA00022553"/>
    </source>
</evidence>
<comment type="caution">
    <text evidence="15">The sequence shown here is derived from an EMBL/GenBank/DDBJ whole genome shotgun (WGS) entry which is preliminary data.</text>
</comment>
<organism evidence="15 16">
    <name type="scientific">Carnegiea gigantea</name>
    <dbReference type="NCBI Taxonomy" id="171969"/>
    <lineage>
        <taxon>Eukaryota</taxon>
        <taxon>Viridiplantae</taxon>
        <taxon>Streptophyta</taxon>
        <taxon>Embryophyta</taxon>
        <taxon>Tracheophyta</taxon>
        <taxon>Spermatophyta</taxon>
        <taxon>Magnoliopsida</taxon>
        <taxon>eudicotyledons</taxon>
        <taxon>Gunneridae</taxon>
        <taxon>Pentapetalae</taxon>
        <taxon>Caryophyllales</taxon>
        <taxon>Cactineae</taxon>
        <taxon>Cactaceae</taxon>
        <taxon>Cactoideae</taxon>
        <taxon>Echinocereeae</taxon>
        <taxon>Carnegiea</taxon>
    </lineage>
</organism>
<keyword evidence="16" id="KW-1185">Reference proteome</keyword>
<dbReference type="OrthoDB" id="677315at2759"/>
<keyword evidence="8" id="KW-0496">Mitochondrion</keyword>
<evidence type="ECO:0000313" key="16">
    <source>
        <dbReference type="Proteomes" id="UP001153076"/>
    </source>
</evidence>
<comment type="subunit">
    <text evidence="13">Component of the NSL complex at least composed of KAT8/MOF, KANSL1, KANSL2, KANSL3, MCRS1, PHF20, OGT1/OGT, WDR5 and HCFC1.</text>
</comment>
<dbReference type="InterPro" id="IPR026316">
    <property type="entry name" value="NSL2"/>
</dbReference>
<keyword evidence="5" id="KW-0597">Phosphoprotein</keyword>
<dbReference type="Pfam" id="PF13891">
    <property type="entry name" value="zf-C3HC3H_KANSL2"/>
    <property type="match status" value="1"/>
</dbReference>
<evidence type="ECO:0000256" key="7">
    <source>
        <dbReference type="ARBA" id="ARBA00022853"/>
    </source>
</evidence>
<evidence type="ECO:0000256" key="9">
    <source>
        <dbReference type="ARBA" id="ARBA00023242"/>
    </source>
</evidence>
<accession>A0A9Q1KNB8</accession>
<dbReference type="AlphaFoldDB" id="A0A9Q1KNB8"/>
<evidence type="ECO:0000256" key="10">
    <source>
        <dbReference type="ARBA" id="ARBA00032947"/>
    </source>
</evidence>
<keyword evidence="9" id="KW-0539">Nucleus</keyword>
<dbReference type="PANTHER" id="PTHR13453:SF1">
    <property type="entry name" value="KAT8 REGULATORY NSL COMPLEX SUBUNIT 2"/>
    <property type="match status" value="1"/>
</dbReference>
<evidence type="ECO:0000313" key="15">
    <source>
        <dbReference type="EMBL" id="KAJ8446795.1"/>
    </source>
</evidence>
<gene>
    <name evidence="15" type="ORF">Cgig2_016105</name>
</gene>
<comment type="subcellular location">
    <subcellularLocation>
        <location evidence="2">Mitochondrion</location>
    </subcellularLocation>
    <subcellularLocation>
        <location evidence="1">Nucleus</location>
    </subcellularLocation>
</comment>